<dbReference type="NCBIfam" id="TIGR01451">
    <property type="entry name" value="B_ant_repeat"/>
    <property type="match status" value="1"/>
</dbReference>
<protein>
    <submittedName>
        <fullName evidence="4">DUF11 domain-containing protein</fullName>
    </submittedName>
</protein>
<evidence type="ECO:0000259" key="3">
    <source>
        <dbReference type="Pfam" id="PF18203"/>
    </source>
</evidence>
<comment type="caution">
    <text evidence="4">The sequence shown here is derived from an EMBL/GenBank/DDBJ whole genome shotgun (WGS) entry which is preliminary data.</text>
</comment>
<dbReference type="InterPro" id="IPR026442">
    <property type="entry name" value="IPTL_CTERM"/>
</dbReference>
<proteinExistence type="predicted"/>
<feature type="transmembrane region" description="Helical" evidence="1">
    <location>
        <begin position="12"/>
        <end position="34"/>
    </location>
</feature>
<name>A0ABR8R0D6_9CAUL</name>
<keyword evidence="5" id="KW-1185">Reference proteome</keyword>
<evidence type="ECO:0000313" key="5">
    <source>
        <dbReference type="Proteomes" id="UP000638918"/>
    </source>
</evidence>
<dbReference type="InterPro" id="IPR047589">
    <property type="entry name" value="DUF11_rpt"/>
</dbReference>
<evidence type="ECO:0000313" key="4">
    <source>
        <dbReference type="EMBL" id="MBD7941261.1"/>
    </source>
</evidence>
<dbReference type="InterPro" id="IPR001434">
    <property type="entry name" value="OmcB-like_DUF11"/>
</dbReference>
<keyword evidence="1" id="KW-0812">Transmembrane</keyword>
<dbReference type="EMBL" id="JACSQU010000001">
    <property type="protein sequence ID" value="MBD7941261.1"/>
    <property type="molecule type" value="Genomic_DNA"/>
</dbReference>
<feature type="domain" description="IPTL-CTERM protein sorting" evidence="3">
    <location>
        <begin position="167"/>
        <end position="197"/>
    </location>
</feature>
<dbReference type="RefSeq" id="WP_191743561.1">
    <property type="nucleotide sequence ID" value="NZ_JACSQU010000001.1"/>
</dbReference>
<feature type="domain" description="DUF11" evidence="2">
    <location>
        <begin position="40"/>
        <end position="156"/>
    </location>
</feature>
<reference evidence="4 5" key="1">
    <citation type="submission" date="2020-08" db="EMBL/GenBank/DDBJ databases">
        <title>A Genomic Blueprint of the Chicken Gut Microbiome.</title>
        <authorList>
            <person name="Gilroy R."/>
            <person name="Ravi A."/>
            <person name="Getino M."/>
            <person name="Pursley I."/>
            <person name="Horton D.L."/>
            <person name="Alikhan N.-F."/>
            <person name="Baker D."/>
            <person name="Gharbi K."/>
            <person name="Hall N."/>
            <person name="Watson M."/>
            <person name="Adriaenssens E.M."/>
            <person name="Foster-Nyarko E."/>
            <person name="Jarju S."/>
            <person name="Secka A."/>
            <person name="Antonio M."/>
            <person name="Oren A."/>
            <person name="Chaudhuri R."/>
            <person name="La Ragione R.M."/>
            <person name="Hildebrand F."/>
            <person name="Pallen M.J."/>
        </authorList>
    </citation>
    <scope>NUCLEOTIDE SEQUENCE [LARGE SCALE GENOMIC DNA]</scope>
    <source>
        <strain evidence="4 5">Sa3CVA3</strain>
    </source>
</reference>
<dbReference type="Pfam" id="PF18203">
    <property type="entry name" value="IPTL-CTERM"/>
    <property type="match status" value="1"/>
</dbReference>
<organism evidence="4 5">
    <name type="scientific">Brevundimonas guildfordensis</name>
    <dbReference type="NCBI Taxonomy" id="2762241"/>
    <lineage>
        <taxon>Bacteria</taxon>
        <taxon>Pseudomonadati</taxon>
        <taxon>Pseudomonadota</taxon>
        <taxon>Alphaproteobacteria</taxon>
        <taxon>Caulobacterales</taxon>
        <taxon>Caulobacteraceae</taxon>
        <taxon>Brevundimonas</taxon>
    </lineage>
</organism>
<gene>
    <name evidence="4" type="ORF">H9656_07670</name>
</gene>
<evidence type="ECO:0000256" key="1">
    <source>
        <dbReference type="SAM" id="Phobius"/>
    </source>
</evidence>
<feature type="transmembrane region" description="Helical" evidence="1">
    <location>
        <begin position="175"/>
        <end position="192"/>
    </location>
</feature>
<sequence>MSQYRDQQWRPWAVKTIMGWACGALLSLMATTAAQSQSSDVHVLITGPAGPLAPGDAVAYGASVENNGPDPAVNVAYDFILPAGLTFVSATPGVGTCSVQAAKVECFAGVLPPGSPFSTTIHLRVDASAAPNSTMLTRLEASSGGHDPDLSNNSDTTFFKIAPPPPTPVPTLSEWAMIALSVLLAGGAALHLERRRRAA</sequence>
<accession>A0ABR8R0D6</accession>
<dbReference type="Pfam" id="PF01345">
    <property type="entry name" value="DUF11"/>
    <property type="match status" value="1"/>
</dbReference>
<dbReference type="Proteomes" id="UP000638918">
    <property type="component" value="Unassembled WGS sequence"/>
</dbReference>
<dbReference type="NCBIfam" id="TIGR04174">
    <property type="entry name" value="IPTL_CTERM"/>
    <property type="match status" value="1"/>
</dbReference>
<evidence type="ECO:0000259" key="2">
    <source>
        <dbReference type="Pfam" id="PF01345"/>
    </source>
</evidence>
<keyword evidence="1" id="KW-1133">Transmembrane helix</keyword>
<keyword evidence="1" id="KW-0472">Membrane</keyword>